<gene>
    <name evidence="1" type="ORF">GCM10009118_00050</name>
</gene>
<evidence type="ECO:0008006" key="3">
    <source>
        <dbReference type="Google" id="ProtNLM"/>
    </source>
</evidence>
<reference evidence="1 2" key="1">
    <citation type="journal article" date="2019" name="Int. J. Syst. Evol. Microbiol.">
        <title>The Global Catalogue of Microorganisms (GCM) 10K type strain sequencing project: providing services to taxonomists for standard genome sequencing and annotation.</title>
        <authorList>
            <consortium name="The Broad Institute Genomics Platform"/>
            <consortium name="The Broad Institute Genome Sequencing Center for Infectious Disease"/>
            <person name="Wu L."/>
            <person name="Ma J."/>
        </authorList>
    </citation>
    <scope>NUCLEOTIDE SEQUENCE [LARGE SCALE GENOMIC DNA]</scope>
    <source>
        <strain evidence="1 2">JCM 16083</strain>
    </source>
</reference>
<evidence type="ECO:0000313" key="2">
    <source>
        <dbReference type="Proteomes" id="UP001501126"/>
    </source>
</evidence>
<dbReference type="PROSITE" id="PS51257">
    <property type="entry name" value="PROKAR_LIPOPROTEIN"/>
    <property type="match status" value="1"/>
</dbReference>
<comment type="caution">
    <text evidence="1">The sequence shown here is derived from an EMBL/GenBank/DDBJ whole genome shotgun (WGS) entry which is preliminary data.</text>
</comment>
<dbReference type="RefSeq" id="WP_343783786.1">
    <property type="nucleotide sequence ID" value="NZ_BAAAFH010000001.1"/>
</dbReference>
<dbReference type="EMBL" id="BAAAFH010000001">
    <property type="protein sequence ID" value="GAA0873597.1"/>
    <property type="molecule type" value="Genomic_DNA"/>
</dbReference>
<sequence>MMKANNVFAFLISGALVLSCGQNSGNEPANADGFEKIENQIKSEFGNDAYFTEISITYNESIGNIVGVTATTEPESMQMGQWNLTSGDWQQNSDITIEIPKGTKATDFMFQLGTSVSLRQLGELVEKSKENLKEDKQVDNPRLHMAFIKYPDTGEASKAEYVVMLQPETGGTTFTYSYKLDGEFIGMDY</sequence>
<dbReference type="Proteomes" id="UP001501126">
    <property type="component" value="Unassembled WGS sequence"/>
</dbReference>
<organism evidence="1 2">
    <name type="scientific">Wandonia haliotis</name>
    <dbReference type="NCBI Taxonomy" id="574963"/>
    <lineage>
        <taxon>Bacteria</taxon>
        <taxon>Pseudomonadati</taxon>
        <taxon>Bacteroidota</taxon>
        <taxon>Flavobacteriia</taxon>
        <taxon>Flavobacteriales</taxon>
        <taxon>Crocinitomicaceae</taxon>
        <taxon>Wandonia</taxon>
    </lineage>
</organism>
<keyword evidence="2" id="KW-1185">Reference proteome</keyword>
<name>A0ABN1MK39_9FLAO</name>
<proteinExistence type="predicted"/>
<evidence type="ECO:0000313" key="1">
    <source>
        <dbReference type="EMBL" id="GAA0873597.1"/>
    </source>
</evidence>
<protein>
    <recommendedName>
        <fullName evidence="3">Lipoprotein</fullName>
    </recommendedName>
</protein>
<accession>A0ABN1MK39</accession>